<dbReference type="PROSITE" id="PS50262">
    <property type="entry name" value="G_PROTEIN_RECEP_F1_2"/>
    <property type="match status" value="1"/>
</dbReference>
<name>A0A814EIH7_9BILA</name>
<dbReference type="PANTHER" id="PTHR46641:SF18">
    <property type="entry name" value="G-PROTEIN COUPLED RECEPTORS FAMILY 1 PROFILE DOMAIN-CONTAINING PROTEIN"/>
    <property type="match status" value="1"/>
</dbReference>
<dbReference type="InterPro" id="IPR000276">
    <property type="entry name" value="GPCR_Rhodpsn"/>
</dbReference>
<dbReference type="EMBL" id="CAJNOC010003109">
    <property type="protein sequence ID" value="CAF0968135.1"/>
    <property type="molecule type" value="Genomic_DNA"/>
</dbReference>
<dbReference type="PROSITE" id="PS00237">
    <property type="entry name" value="G_PROTEIN_RECEP_F1_1"/>
    <property type="match status" value="1"/>
</dbReference>
<dbReference type="PANTHER" id="PTHR46641">
    <property type="entry name" value="FMRFAMIDE RECEPTOR-RELATED"/>
    <property type="match status" value="1"/>
</dbReference>
<evidence type="ECO:0000256" key="3">
    <source>
        <dbReference type="ARBA" id="ARBA00022989"/>
    </source>
</evidence>
<organism evidence="7 8">
    <name type="scientific">Brachionus calyciflorus</name>
    <dbReference type="NCBI Taxonomy" id="104777"/>
    <lineage>
        <taxon>Eukaryota</taxon>
        <taxon>Metazoa</taxon>
        <taxon>Spiralia</taxon>
        <taxon>Gnathifera</taxon>
        <taxon>Rotifera</taxon>
        <taxon>Eurotatoria</taxon>
        <taxon>Monogononta</taxon>
        <taxon>Pseudotrocha</taxon>
        <taxon>Ploima</taxon>
        <taxon>Brachionidae</taxon>
        <taxon>Brachionus</taxon>
    </lineage>
</organism>
<dbReference type="InterPro" id="IPR017452">
    <property type="entry name" value="GPCR_Rhodpsn_7TM"/>
</dbReference>
<feature type="transmembrane region" description="Helical" evidence="5">
    <location>
        <begin position="252"/>
        <end position="278"/>
    </location>
</feature>
<feature type="transmembrane region" description="Helical" evidence="5">
    <location>
        <begin position="45"/>
        <end position="64"/>
    </location>
</feature>
<evidence type="ECO:0000313" key="7">
    <source>
        <dbReference type="EMBL" id="CAF0968135.1"/>
    </source>
</evidence>
<dbReference type="InterPro" id="IPR052954">
    <property type="entry name" value="GPCR-Ligand_Int"/>
</dbReference>
<proteinExistence type="predicted"/>
<keyword evidence="2 5" id="KW-0812">Transmembrane</keyword>
<dbReference type="GO" id="GO:0004930">
    <property type="term" value="F:G protein-coupled receptor activity"/>
    <property type="evidence" value="ECO:0007669"/>
    <property type="project" value="InterPro"/>
</dbReference>
<evidence type="ECO:0000313" key="8">
    <source>
        <dbReference type="Proteomes" id="UP000663879"/>
    </source>
</evidence>
<evidence type="ECO:0000256" key="4">
    <source>
        <dbReference type="ARBA" id="ARBA00023136"/>
    </source>
</evidence>
<feature type="domain" description="G-protein coupled receptors family 1 profile" evidence="6">
    <location>
        <begin position="25"/>
        <end position="270"/>
    </location>
</feature>
<comment type="subcellular location">
    <subcellularLocation>
        <location evidence="1">Membrane</location>
    </subcellularLocation>
</comment>
<dbReference type="GO" id="GO:0016020">
    <property type="term" value="C:membrane"/>
    <property type="evidence" value="ECO:0007669"/>
    <property type="project" value="UniProtKB-SubCell"/>
</dbReference>
<gene>
    <name evidence="7" type="ORF">OXX778_LOCUS14774</name>
</gene>
<feature type="transmembrane region" description="Helical" evidence="5">
    <location>
        <begin position="12"/>
        <end position="33"/>
    </location>
</feature>
<keyword evidence="8" id="KW-1185">Reference proteome</keyword>
<feature type="transmembrane region" description="Helical" evidence="5">
    <location>
        <begin position="207"/>
        <end position="231"/>
    </location>
</feature>
<keyword evidence="3 5" id="KW-1133">Transmembrane helix</keyword>
<dbReference type="Proteomes" id="UP000663879">
    <property type="component" value="Unassembled WGS sequence"/>
</dbReference>
<feature type="transmembrane region" description="Helical" evidence="5">
    <location>
        <begin position="290"/>
        <end position="312"/>
    </location>
</feature>
<reference evidence="7" key="1">
    <citation type="submission" date="2021-02" db="EMBL/GenBank/DDBJ databases">
        <authorList>
            <person name="Nowell W R."/>
        </authorList>
    </citation>
    <scope>NUCLEOTIDE SEQUENCE</scope>
    <source>
        <strain evidence="7">Ploen Becks lab</strain>
    </source>
</reference>
<protein>
    <recommendedName>
        <fullName evidence="6">G-protein coupled receptors family 1 profile domain-containing protein</fullName>
    </recommendedName>
</protein>
<evidence type="ECO:0000256" key="2">
    <source>
        <dbReference type="ARBA" id="ARBA00022692"/>
    </source>
</evidence>
<evidence type="ECO:0000256" key="1">
    <source>
        <dbReference type="ARBA" id="ARBA00004370"/>
    </source>
</evidence>
<accession>A0A814EIH7</accession>
<evidence type="ECO:0000256" key="5">
    <source>
        <dbReference type="SAM" id="Phobius"/>
    </source>
</evidence>
<keyword evidence="4 5" id="KW-0472">Membrane</keyword>
<feature type="transmembrane region" description="Helical" evidence="5">
    <location>
        <begin position="86"/>
        <end position="111"/>
    </location>
</feature>
<feature type="transmembrane region" description="Helical" evidence="5">
    <location>
        <begin position="132"/>
        <end position="152"/>
    </location>
</feature>
<dbReference type="Gene3D" id="1.20.1070.10">
    <property type="entry name" value="Rhodopsin 7-helix transmembrane proteins"/>
    <property type="match status" value="1"/>
</dbReference>
<evidence type="ECO:0000259" key="6">
    <source>
        <dbReference type="PROSITE" id="PS50262"/>
    </source>
</evidence>
<dbReference type="AlphaFoldDB" id="A0A814EIH7"/>
<dbReference type="SUPFAM" id="SSF81321">
    <property type="entry name" value="Family A G protein-coupled receptor-like"/>
    <property type="match status" value="1"/>
</dbReference>
<sequence>MSEHDTIDKILSYIPILTIVFGLFGNITCFFIFRFSKKFNKIPSMVFLSFVAIFDTISLFEWNLNHFLVPNFLIALERLNLFSCKIVIFIQIFSLHTSANLLSLMCVDRFVSIKSIPGSFYSRLPFGTIKSAYIWCGCITLIMFLFNIHILIFNGNYIKVIQTNVTEKELVNRTFHYIFKLHNETEICYWYSETIRIFPTMDKINLIVYNIIPFCIMLVFNILLIISTLLDNKSSKYLSNEKALKSIRKKRVITISIISITLAFMILTTPSSLSFGFFFDEISNLKNGSLLFNIFDNISFIFHSSLFFNSFITNTKFRKFCLKHISKTKIKVLTYFKNLIRKKS</sequence>
<dbReference type="OrthoDB" id="9990906at2759"/>
<comment type="caution">
    <text evidence="7">The sequence shown here is derived from an EMBL/GenBank/DDBJ whole genome shotgun (WGS) entry which is preliminary data.</text>
</comment>